<comment type="caution">
    <text evidence="17">The sequence shown here is derived from an EMBL/GenBank/DDBJ whole genome shotgun (WGS) entry which is preliminary data.</text>
</comment>
<dbReference type="SUPFAM" id="SSF53067">
    <property type="entry name" value="Actin-like ATPase domain"/>
    <property type="match status" value="2"/>
</dbReference>
<evidence type="ECO:0000256" key="15">
    <source>
        <dbReference type="ARBA" id="ARBA00040883"/>
    </source>
</evidence>
<proteinExistence type="inferred from homology"/>
<evidence type="ECO:0000256" key="16">
    <source>
        <dbReference type="HAMAP-Rule" id="MF_01274"/>
    </source>
</evidence>
<dbReference type="InterPro" id="IPR043129">
    <property type="entry name" value="ATPase_NBD"/>
</dbReference>
<feature type="binding site" evidence="16">
    <location>
        <begin position="6"/>
        <end position="13"/>
    </location>
    <ligand>
        <name>ATP</name>
        <dbReference type="ChEBI" id="CHEBI:30616"/>
    </ligand>
</feature>
<keyword evidence="16" id="KW-0479">Metal-binding</keyword>
<comment type="subcellular location">
    <subcellularLocation>
        <location evidence="3 16">Cytoplasm</location>
    </subcellularLocation>
</comment>
<evidence type="ECO:0000256" key="7">
    <source>
        <dbReference type="ARBA" id="ARBA00022490"/>
    </source>
</evidence>
<evidence type="ECO:0000256" key="9">
    <source>
        <dbReference type="ARBA" id="ARBA00022741"/>
    </source>
</evidence>
<evidence type="ECO:0000256" key="4">
    <source>
        <dbReference type="ARBA" id="ARBA00005225"/>
    </source>
</evidence>
<comment type="subunit">
    <text evidence="5 16">Homodimer.</text>
</comment>
<keyword evidence="9 16" id="KW-0547">Nucleotide-binding</keyword>
<comment type="cofactor">
    <cofactor evidence="16">
        <name>NH4(+)</name>
        <dbReference type="ChEBI" id="CHEBI:28938"/>
    </cofactor>
    <cofactor evidence="16">
        <name>K(+)</name>
        <dbReference type="ChEBI" id="CHEBI:29103"/>
    </cofactor>
    <text evidence="16">A monovalent cation. Ammonium or potassium.</text>
</comment>
<evidence type="ECO:0000313" key="17">
    <source>
        <dbReference type="EMBL" id="MBC5619828.1"/>
    </source>
</evidence>
<name>A0ABR7CVX8_9BACT</name>
<comment type="similarity">
    <text evidence="14 16">Belongs to the type III pantothenate kinase family.</text>
</comment>
<evidence type="ECO:0000256" key="1">
    <source>
        <dbReference type="ARBA" id="ARBA00001206"/>
    </source>
</evidence>
<dbReference type="Pfam" id="PF03309">
    <property type="entry name" value="Pan_kinase"/>
    <property type="match status" value="1"/>
</dbReference>
<dbReference type="EC" id="2.7.1.33" evidence="6 16"/>
<dbReference type="NCBIfam" id="TIGR00671">
    <property type="entry name" value="baf"/>
    <property type="match status" value="1"/>
</dbReference>
<feature type="binding site" evidence="16">
    <location>
        <position position="119"/>
    </location>
    <ligand>
        <name>ATP</name>
        <dbReference type="ChEBI" id="CHEBI:30616"/>
    </ligand>
</feature>
<dbReference type="InterPro" id="IPR004619">
    <property type="entry name" value="Type_III_PanK"/>
</dbReference>
<keyword evidence="8 16" id="KW-0808">Transferase</keyword>
<dbReference type="EMBL" id="JACOOH010000001">
    <property type="protein sequence ID" value="MBC5619828.1"/>
    <property type="molecule type" value="Genomic_DNA"/>
</dbReference>
<dbReference type="Gene3D" id="3.30.420.40">
    <property type="match status" value="1"/>
</dbReference>
<dbReference type="GO" id="GO:0016301">
    <property type="term" value="F:kinase activity"/>
    <property type="evidence" value="ECO:0007669"/>
    <property type="project" value="UniProtKB-KW"/>
</dbReference>
<feature type="binding site" evidence="16">
    <location>
        <position position="86"/>
    </location>
    <ligand>
        <name>substrate</name>
    </ligand>
</feature>
<evidence type="ECO:0000256" key="5">
    <source>
        <dbReference type="ARBA" id="ARBA00011738"/>
    </source>
</evidence>
<feature type="binding site" evidence="16">
    <location>
        <position position="171"/>
    </location>
    <ligand>
        <name>substrate</name>
    </ligand>
</feature>
<keyword evidence="10 16" id="KW-0418">Kinase</keyword>
<dbReference type="Proteomes" id="UP000646484">
    <property type="component" value="Unassembled WGS sequence"/>
</dbReference>
<keyword evidence="7 16" id="KW-0963">Cytoplasm</keyword>
<feature type="binding site" evidence="16">
    <location>
        <begin position="93"/>
        <end position="96"/>
    </location>
    <ligand>
        <name>substrate</name>
    </ligand>
</feature>
<dbReference type="PANTHER" id="PTHR34265">
    <property type="entry name" value="TYPE III PANTOTHENATE KINASE"/>
    <property type="match status" value="1"/>
</dbReference>
<comment type="cofactor">
    <cofactor evidence="2">
        <name>K(+)</name>
        <dbReference type="ChEBI" id="CHEBI:29103"/>
    </cofactor>
</comment>
<comment type="function">
    <text evidence="16">Catalyzes the phosphorylation of pantothenate (Pan), the first step in CoA biosynthesis.</text>
</comment>
<keyword evidence="13 16" id="KW-0173">Coenzyme A biosynthesis</keyword>
<feature type="binding site" evidence="16">
    <location>
        <position position="116"/>
    </location>
    <ligand>
        <name>K(+)</name>
        <dbReference type="ChEBI" id="CHEBI:29103"/>
    </ligand>
</feature>
<evidence type="ECO:0000256" key="3">
    <source>
        <dbReference type="ARBA" id="ARBA00004496"/>
    </source>
</evidence>
<accession>A0ABR7CVX8</accession>
<protein>
    <recommendedName>
        <fullName evidence="15 16">Type III pantothenate kinase</fullName>
        <ecNumber evidence="6 16">2.7.1.33</ecNumber>
    </recommendedName>
    <alternativeName>
        <fullName evidence="16">PanK-III</fullName>
    </alternativeName>
    <alternativeName>
        <fullName evidence="16">Pantothenic acid kinase</fullName>
    </alternativeName>
</protein>
<keyword evidence="18" id="KW-1185">Reference proteome</keyword>
<evidence type="ECO:0000256" key="8">
    <source>
        <dbReference type="ARBA" id="ARBA00022679"/>
    </source>
</evidence>
<reference evidence="17 18" key="1">
    <citation type="submission" date="2020-08" db="EMBL/GenBank/DDBJ databases">
        <title>Genome public.</title>
        <authorList>
            <person name="Liu C."/>
            <person name="Sun Q."/>
        </authorList>
    </citation>
    <scope>NUCLEOTIDE SEQUENCE [LARGE SCALE GENOMIC DNA]</scope>
    <source>
        <strain evidence="17 18">NSJ-56</strain>
    </source>
</reference>
<evidence type="ECO:0000256" key="10">
    <source>
        <dbReference type="ARBA" id="ARBA00022777"/>
    </source>
</evidence>
<sequence>MNLIVDIGNTRTKYAVYDDGDWVVCGMGVPEAYELASAYLHRGQEVNMILSSTGAISEEVREHLKSVSTFFCEMSPEMDLPIRLGYDTPKTLGVDRIAGCVGGVVLFPGKELLIIDSGTAITYDFVSADGEFRGGNISPGLGIRFRALNEFTVSLPLVKCDVNHGYIGKNTHDAILNGVMNGTLFEIRGYIDEIYRDNPDAVVIITGGGSEYLKKTLNRSVFFEDKLVNLGLNRVLEYQKRLIGSEKLRIDFRI</sequence>
<evidence type="ECO:0000256" key="11">
    <source>
        <dbReference type="ARBA" id="ARBA00022840"/>
    </source>
</evidence>
<evidence type="ECO:0000256" key="2">
    <source>
        <dbReference type="ARBA" id="ARBA00001958"/>
    </source>
</evidence>
<evidence type="ECO:0000313" key="18">
    <source>
        <dbReference type="Proteomes" id="UP000646484"/>
    </source>
</evidence>
<evidence type="ECO:0000256" key="14">
    <source>
        <dbReference type="ARBA" id="ARBA00038036"/>
    </source>
</evidence>
<evidence type="ECO:0000256" key="12">
    <source>
        <dbReference type="ARBA" id="ARBA00022958"/>
    </source>
</evidence>
<dbReference type="CDD" id="cd24015">
    <property type="entry name" value="ASKHA_NBD_PanK-III"/>
    <property type="match status" value="1"/>
</dbReference>
<feature type="active site" description="Proton acceptor" evidence="16">
    <location>
        <position position="95"/>
    </location>
</feature>
<dbReference type="RefSeq" id="WP_186974711.1">
    <property type="nucleotide sequence ID" value="NZ_JACOOH010000001.1"/>
</dbReference>
<gene>
    <name evidence="16" type="primary">coaX</name>
    <name evidence="17" type="ORF">H8S64_01810</name>
</gene>
<comment type="catalytic activity">
    <reaction evidence="1 16">
        <text>(R)-pantothenate + ATP = (R)-4'-phosphopantothenate + ADP + H(+)</text>
        <dbReference type="Rhea" id="RHEA:16373"/>
        <dbReference type="ChEBI" id="CHEBI:10986"/>
        <dbReference type="ChEBI" id="CHEBI:15378"/>
        <dbReference type="ChEBI" id="CHEBI:29032"/>
        <dbReference type="ChEBI" id="CHEBI:30616"/>
        <dbReference type="ChEBI" id="CHEBI:456216"/>
        <dbReference type="EC" id="2.7.1.33"/>
    </reaction>
</comment>
<evidence type="ECO:0000256" key="6">
    <source>
        <dbReference type="ARBA" id="ARBA00012102"/>
    </source>
</evidence>
<dbReference type="PANTHER" id="PTHR34265:SF1">
    <property type="entry name" value="TYPE III PANTOTHENATE KINASE"/>
    <property type="match status" value="1"/>
</dbReference>
<keyword evidence="12 16" id="KW-0630">Potassium</keyword>
<organism evidence="17 18">
    <name type="scientific">Butyricimonas hominis</name>
    <dbReference type="NCBI Taxonomy" id="2763032"/>
    <lineage>
        <taxon>Bacteria</taxon>
        <taxon>Pseudomonadati</taxon>
        <taxon>Bacteroidota</taxon>
        <taxon>Bacteroidia</taxon>
        <taxon>Bacteroidales</taxon>
        <taxon>Odoribacteraceae</taxon>
        <taxon>Butyricimonas</taxon>
    </lineage>
</organism>
<keyword evidence="11 16" id="KW-0067">ATP-binding</keyword>
<dbReference type="HAMAP" id="MF_01274">
    <property type="entry name" value="Pantothen_kinase_3"/>
    <property type="match status" value="1"/>
</dbReference>
<evidence type="ECO:0000256" key="13">
    <source>
        <dbReference type="ARBA" id="ARBA00022993"/>
    </source>
</evidence>
<comment type="pathway">
    <text evidence="4 16">Cofactor biosynthesis; coenzyme A biosynthesis; CoA from (R)-pantothenate: step 1/5.</text>
</comment>